<evidence type="ECO:0000313" key="11">
    <source>
        <dbReference type="EMBL" id="QTE23377.1"/>
    </source>
</evidence>
<dbReference type="NCBIfam" id="TIGR00797">
    <property type="entry name" value="matE"/>
    <property type="match status" value="1"/>
</dbReference>
<feature type="transmembrane region" description="Helical" evidence="10">
    <location>
        <begin position="92"/>
        <end position="117"/>
    </location>
</feature>
<dbReference type="GO" id="GO:0015297">
    <property type="term" value="F:antiporter activity"/>
    <property type="evidence" value="ECO:0007669"/>
    <property type="project" value="InterPro"/>
</dbReference>
<dbReference type="Pfam" id="PF01554">
    <property type="entry name" value="MatE"/>
    <property type="match status" value="2"/>
</dbReference>
<feature type="transmembrane region" description="Helical" evidence="10">
    <location>
        <begin position="48"/>
        <end position="71"/>
    </location>
</feature>
<reference evidence="11 12" key="1">
    <citation type="submission" date="2021-03" db="EMBL/GenBank/DDBJ databases">
        <title>Complete genome of Polaribacter_sp.SM13.</title>
        <authorList>
            <person name="Jeong S.W."/>
            <person name="Bae J.W."/>
        </authorList>
    </citation>
    <scope>NUCLEOTIDE SEQUENCE [LARGE SCALE GENOMIC DNA]</scope>
    <source>
        <strain evidence="11 12">SM13</strain>
    </source>
</reference>
<evidence type="ECO:0000256" key="2">
    <source>
        <dbReference type="ARBA" id="ARBA00008417"/>
    </source>
</evidence>
<dbReference type="PANTHER" id="PTHR43823">
    <property type="entry name" value="SPORULATION PROTEIN YKVU"/>
    <property type="match status" value="1"/>
</dbReference>
<gene>
    <name evidence="11" type="ORF">J3359_03610</name>
</gene>
<dbReference type="Proteomes" id="UP000663920">
    <property type="component" value="Chromosome"/>
</dbReference>
<sequence length="445" mass="48256">MNKLASDLGTEKISKLLIKQAVPATIGILVMSLNMIVDTIFVGQWIGVLAIAAITVVLPIAFLISSIGMGIGIGGSSIISRALGANKPEKAFLTFGNQICLTVILAILFVTLGNIFSVPILNLFGAKGAILPIASEYFGVIIYGVPFLAFAMMGNPVIRAEGKPKFAMYAMMVPAVLNVVLDILFIKVFDWGMYGAGLATSLSYASCGLYILYFFLSSKSELKIIPKNFKLDFKIVREIVELGGVSVVRQGAISILMIVLNYSLFIYGGEISIAVFGIINRVMMFALSPVLGVSQGFLPVAGFNIGAEKNDRVKETIKKSIYFGSIIGTIIFIGIVIFKEQIIWIFTNDTTLLDKTPNAMLIVFLVTPIVTMQLIGAAYFQAAGKAMPALFLTLLKQGIFLIPLAYFLPMYYGVNGVWWSFPIADTLSTIITIIVLKSEVDKNLQ</sequence>
<keyword evidence="4" id="KW-0813">Transport</keyword>
<feature type="transmembrane region" description="Helical" evidence="10">
    <location>
        <begin position="137"/>
        <end position="154"/>
    </location>
</feature>
<dbReference type="PANTHER" id="PTHR43823:SF3">
    <property type="entry name" value="MULTIDRUG EXPORT PROTEIN MEPA"/>
    <property type="match status" value="1"/>
</dbReference>
<proteinExistence type="inferred from homology"/>
<dbReference type="InterPro" id="IPR045070">
    <property type="entry name" value="MATE_MepA-like"/>
</dbReference>
<feature type="transmembrane region" description="Helical" evidence="10">
    <location>
        <begin position="259"/>
        <end position="279"/>
    </location>
</feature>
<keyword evidence="5" id="KW-1003">Cell membrane</keyword>
<evidence type="ECO:0000313" key="12">
    <source>
        <dbReference type="Proteomes" id="UP000663920"/>
    </source>
</evidence>
<feature type="transmembrane region" description="Helical" evidence="10">
    <location>
        <begin position="285"/>
        <end position="307"/>
    </location>
</feature>
<dbReference type="GO" id="GO:0042910">
    <property type="term" value="F:xenobiotic transmembrane transporter activity"/>
    <property type="evidence" value="ECO:0007669"/>
    <property type="project" value="InterPro"/>
</dbReference>
<dbReference type="InterPro" id="IPR051327">
    <property type="entry name" value="MATE_MepA_subfamily"/>
</dbReference>
<accession>A0A975CQH5</accession>
<name>A0A975CQH5_9FLAO</name>
<dbReference type="AlphaFoldDB" id="A0A975CQH5"/>
<organism evidence="11 12">
    <name type="scientific">Polaribacter cellanae</name>
    <dbReference type="NCBI Taxonomy" id="2818493"/>
    <lineage>
        <taxon>Bacteria</taxon>
        <taxon>Pseudomonadati</taxon>
        <taxon>Bacteroidota</taxon>
        <taxon>Flavobacteriia</taxon>
        <taxon>Flavobacteriales</taxon>
        <taxon>Flavobacteriaceae</taxon>
    </lineage>
</organism>
<dbReference type="GO" id="GO:0046677">
    <property type="term" value="P:response to antibiotic"/>
    <property type="evidence" value="ECO:0007669"/>
    <property type="project" value="UniProtKB-KW"/>
</dbReference>
<feature type="transmembrane region" description="Helical" evidence="10">
    <location>
        <begin position="21"/>
        <end position="42"/>
    </location>
</feature>
<comment type="similarity">
    <text evidence="2">Belongs to the multi antimicrobial extrusion (MATE) (TC 2.A.66.1) family. MepA subfamily.</text>
</comment>
<keyword evidence="8 10" id="KW-0472">Membrane</keyword>
<keyword evidence="12" id="KW-1185">Reference proteome</keyword>
<dbReference type="RefSeq" id="WP_208079387.1">
    <property type="nucleotide sequence ID" value="NZ_CP071869.1"/>
</dbReference>
<feature type="transmembrane region" description="Helical" evidence="10">
    <location>
        <begin position="192"/>
        <end position="216"/>
    </location>
</feature>
<feature type="transmembrane region" description="Helical" evidence="10">
    <location>
        <begin position="358"/>
        <end position="380"/>
    </location>
</feature>
<protein>
    <recommendedName>
        <fullName evidence="3">Multidrug export protein MepA</fullName>
    </recommendedName>
</protein>
<keyword evidence="7 10" id="KW-1133">Transmembrane helix</keyword>
<evidence type="ECO:0000256" key="8">
    <source>
        <dbReference type="ARBA" id="ARBA00023136"/>
    </source>
</evidence>
<dbReference type="InterPro" id="IPR048279">
    <property type="entry name" value="MdtK-like"/>
</dbReference>
<dbReference type="CDD" id="cd13143">
    <property type="entry name" value="MATE_MepA_like"/>
    <property type="match status" value="1"/>
</dbReference>
<feature type="transmembrane region" description="Helical" evidence="10">
    <location>
        <begin position="166"/>
        <end position="186"/>
    </location>
</feature>
<feature type="transmembrane region" description="Helical" evidence="10">
    <location>
        <begin position="319"/>
        <end position="338"/>
    </location>
</feature>
<dbReference type="EMBL" id="CP071869">
    <property type="protein sequence ID" value="QTE23377.1"/>
    <property type="molecule type" value="Genomic_DNA"/>
</dbReference>
<feature type="transmembrane region" description="Helical" evidence="10">
    <location>
        <begin position="417"/>
        <end position="436"/>
    </location>
</feature>
<keyword evidence="9" id="KW-0046">Antibiotic resistance</keyword>
<evidence type="ECO:0000256" key="9">
    <source>
        <dbReference type="ARBA" id="ARBA00023251"/>
    </source>
</evidence>
<evidence type="ECO:0000256" key="10">
    <source>
        <dbReference type="SAM" id="Phobius"/>
    </source>
</evidence>
<dbReference type="PIRSF" id="PIRSF006603">
    <property type="entry name" value="DinF"/>
    <property type="match status" value="1"/>
</dbReference>
<evidence type="ECO:0000256" key="6">
    <source>
        <dbReference type="ARBA" id="ARBA00022692"/>
    </source>
</evidence>
<comment type="subcellular location">
    <subcellularLocation>
        <location evidence="1">Cell membrane</location>
        <topology evidence="1">Multi-pass membrane protein</topology>
    </subcellularLocation>
</comment>
<dbReference type="GO" id="GO:0005886">
    <property type="term" value="C:plasma membrane"/>
    <property type="evidence" value="ECO:0007669"/>
    <property type="project" value="UniProtKB-SubCell"/>
</dbReference>
<keyword evidence="6 10" id="KW-0812">Transmembrane</keyword>
<evidence type="ECO:0000256" key="1">
    <source>
        <dbReference type="ARBA" id="ARBA00004651"/>
    </source>
</evidence>
<evidence type="ECO:0000256" key="4">
    <source>
        <dbReference type="ARBA" id="ARBA00022448"/>
    </source>
</evidence>
<dbReference type="InterPro" id="IPR002528">
    <property type="entry name" value="MATE_fam"/>
</dbReference>
<feature type="transmembrane region" description="Helical" evidence="10">
    <location>
        <begin position="389"/>
        <end position="411"/>
    </location>
</feature>
<dbReference type="KEGG" id="pcea:J3359_03610"/>
<evidence type="ECO:0000256" key="5">
    <source>
        <dbReference type="ARBA" id="ARBA00022475"/>
    </source>
</evidence>
<evidence type="ECO:0000256" key="7">
    <source>
        <dbReference type="ARBA" id="ARBA00022989"/>
    </source>
</evidence>
<evidence type="ECO:0000256" key="3">
    <source>
        <dbReference type="ARBA" id="ARBA00022106"/>
    </source>
</evidence>